<sequence length="336" mass="37198">MHENLSKAYDFGKGINDFAGSEGKLKDRVDLAGNVVDLTTNIVDSTPLSEVLKKPMAKLDENAAKLERTKIVQNVKDKFSSNISRVVAQKMHASTMVKATACDRVGYMMNAHSAQDFMDQTSATYSKFQQSRGYKTRRKLHDQFRVAKKNPQKIAMLPLGLIPDGGITKKVVGGLVYLGGKGTEARKARKKKEYSSGNKAVLEQQMGAREAQRKVAKWQAKDIAELGPKLQRNLYKLKQSIAMLESREADVNAKRAHAASIPSAAAAAGALGQLQVSNVDLAMSFHESKHYIEKITQMCEVMEKTAFETRAHMAFLEELLEQTETTIRANAEALYD</sequence>
<gene>
    <name evidence="1" type="ORF">C942_02771</name>
</gene>
<dbReference type="RefSeq" id="WP_007462739.1">
    <property type="nucleotide sequence ID" value="NZ_AMZO01000003.1"/>
</dbReference>
<organism evidence="1 2">
    <name type="scientific">Photobacterium marinum</name>
    <dbReference type="NCBI Taxonomy" id="1056511"/>
    <lineage>
        <taxon>Bacteria</taxon>
        <taxon>Pseudomonadati</taxon>
        <taxon>Pseudomonadota</taxon>
        <taxon>Gammaproteobacteria</taxon>
        <taxon>Vibrionales</taxon>
        <taxon>Vibrionaceae</taxon>
        <taxon>Photobacterium</taxon>
    </lineage>
</organism>
<protein>
    <submittedName>
        <fullName evidence="1">Uncharacterized protein</fullName>
    </submittedName>
</protein>
<comment type="caution">
    <text evidence="1">The sequence shown here is derived from an EMBL/GenBank/DDBJ whole genome shotgun (WGS) entry which is preliminary data.</text>
</comment>
<evidence type="ECO:0000313" key="1">
    <source>
        <dbReference type="EMBL" id="ELR67262.1"/>
    </source>
</evidence>
<proteinExistence type="predicted"/>
<dbReference type="EMBL" id="AMZO01000003">
    <property type="protein sequence ID" value="ELR67262.1"/>
    <property type="molecule type" value="Genomic_DNA"/>
</dbReference>
<dbReference type="PATRIC" id="fig|1056511.3.peg.833"/>
<name>L8JIL4_9GAMM</name>
<keyword evidence="2" id="KW-1185">Reference proteome</keyword>
<dbReference type="Proteomes" id="UP000011134">
    <property type="component" value="Unassembled WGS sequence"/>
</dbReference>
<evidence type="ECO:0000313" key="2">
    <source>
        <dbReference type="Proteomes" id="UP000011134"/>
    </source>
</evidence>
<accession>L8JIL4</accession>
<dbReference type="AlphaFoldDB" id="L8JIL4"/>
<dbReference type="OrthoDB" id="6464765at2"/>
<reference evidence="1 2" key="1">
    <citation type="submission" date="2012-12" db="EMBL/GenBank/DDBJ databases">
        <title>Genome Assembly of Photobacterium sp. AK15.</title>
        <authorList>
            <person name="Khatri I."/>
            <person name="Vaidya B."/>
            <person name="Srinivas T.N.R."/>
            <person name="Subramanian S."/>
            <person name="Pinnaka A."/>
        </authorList>
    </citation>
    <scope>NUCLEOTIDE SEQUENCE [LARGE SCALE GENOMIC DNA]</scope>
    <source>
        <strain evidence="1 2">AK15</strain>
    </source>
</reference>